<keyword evidence="2" id="KW-0521">NADP</keyword>
<dbReference type="PANTHER" id="PTHR38011">
    <property type="entry name" value="DIHYDROFOLATE REDUCTASE FAMILY PROTEIN (AFU_ORTHOLOGUE AFUA_8G06820)"/>
    <property type="match status" value="1"/>
</dbReference>
<evidence type="ECO:0000259" key="4">
    <source>
        <dbReference type="Pfam" id="PF01872"/>
    </source>
</evidence>
<protein>
    <recommendedName>
        <fullName evidence="4">Bacterial bifunctional deaminase-reductase C-terminal domain-containing protein</fullName>
    </recommendedName>
</protein>
<proteinExistence type="predicted"/>
<dbReference type="AlphaFoldDB" id="A0A1F2WH61"/>
<name>A0A1F2WH61_9ACTN</name>
<dbReference type="GO" id="GO:0009231">
    <property type="term" value="P:riboflavin biosynthetic process"/>
    <property type="evidence" value="ECO:0007669"/>
    <property type="project" value="InterPro"/>
</dbReference>
<keyword evidence="3" id="KW-0560">Oxidoreductase</keyword>
<evidence type="ECO:0000256" key="3">
    <source>
        <dbReference type="ARBA" id="ARBA00023002"/>
    </source>
</evidence>
<dbReference type="InterPro" id="IPR002734">
    <property type="entry name" value="RibDG_C"/>
</dbReference>
<dbReference type="PANTHER" id="PTHR38011:SF7">
    <property type="entry name" value="2,5-DIAMINO-6-RIBOSYLAMINO-4(3H)-PYRIMIDINONE 5'-PHOSPHATE REDUCTASE"/>
    <property type="match status" value="1"/>
</dbReference>
<comment type="caution">
    <text evidence="5">The sequence shown here is derived from an EMBL/GenBank/DDBJ whole genome shotgun (WGS) entry which is preliminary data.</text>
</comment>
<dbReference type="Proteomes" id="UP000177876">
    <property type="component" value="Unassembled WGS sequence"/>
</dbReference>
<evidence type="ECO:0000313" key="5">
    <source>
        <dbReference type="EMBL" id="OFW56187.1"/>
    </source>
</evidence>
<dbReference type="SUPFAM" id="SSF53597">
    <property type="entry name" value="Dihydrofolate reductase-like"/>
    <property type="match status" value="1"/>
</dbReference>
<organism evidence="5 6">
    <name type="scientific">Candidatus Solincola sediminis</name>
    <dbReference type="NCBI Taxonomy" id="1797199"/>
    <lineage>
        <taxon>Bacteria</taxon>
        <taxon>Bacillati</taxon>
        <taxon>Actinomycetota</taxon>
        <taxon>Candidatus Geothermincolia</taxon>
        <taxon>Candidatus Geothermincolales</taxon>
        <taxon>Candidatus Geothermincolaceae</taxon>
        <taxon>Candidatus Solincola</taxon>
    </lineage>
</organism>
<evidence type="ECO:0000256" key="2">
    <source>
        <dbReference type="ARBA" id="ARBA00022857"/>
    </source>
</evidence>
<feature type="domain" description="Bacterial bifunctional deaminase-reductase C-terminal" evidence="4">
    <location>
        <begin position="4"/>
        <end position="212"/>
    </location>
</feature>
<dbReference type="InterPro" id="IPR050765">
    <property type="entry name" value="Riboflavin_Biosynth_HTPR"/>
</dbReference>
<accession>A0A1F2WH61</accession>
<dbReference type="InterPro" id="IPR024072">
    <property type="entry name" value="DHFR-like_dom_sf"/>
</dbReference>
<dbReference type="EMBL" id="MELK01000048">
    <property type="protein sequence ID" value="OFW56187.1"/>
    <property type="molecule type" value="Genomic_DNA"/>
</dbReference>
<comment type="pathway">
    <text evidence="1">Cofactor biosynthesis; riboflavin biosynthesis.</text>
</comment>
<gene>
    <name evidence="5" type="ORF">A2Y75_03450</name>
</gene>
<evidence type="ECO:0000256" key="1">
    <source>
        <dbReference type="ARBA" id="ARBA00005104"/>
    </source>
</evidence>
<dbReference type="STRING" id="1797197.A2Y75_03450"/>
<dbReference type="Pfam" id="PF01872">
    <property type="entry name" value="RibD_C"/>
    <property type="match status" value="1"/>
</dbReference>
<dbReference type="Gene3D" id="3.40.430.10">
    <property type="entry name" value="Dihydrofolate Reductase, subunit A"/>
    <property type="match status" value="1"/>
</dbReference>
<reference evidence="5 6" key="1">
    <citation type="journal article" date="2016" name="Nat. Commun.">
        <title>Thousands of microbial genomes shed light on interconnected biogeochemical processes in an aquifer system.</title>
        <authorList>
            <person name="Anantharaman K."/>
            <person name="Brown C.T."/>
            <person name="Hug L.A."/>
            <person name="Sharon I."/>
            <person name="Castelle C.J."/>
            <person name="Probst A.J."/>
            <person name="Thomas B.C."/>
            <person name="Singh A."/>
            <person name="Wilkins M.J."/>
            <person name="Karaoz U."/>
            <person name="Brodie E.L."/>
            <person name="Williams K.H."/>
            <person name="Hubbard S.S."/>
            <person name="Banfield J.F."/>
        </authorList>
    </citation>
    <scope>NUCLEOTIDE SEQUENCE [LARGE SCALE GENOMIC DNA]</scope>
</reference>
<dbReference type="GO" id="GO:0008703">
    <property type="term" value="F:5-amino-6-(5-phosphoribosylamino)uracil reductase activity"/>
    <property type="evidence" value="ECO:0007669"/>
    <property type="project" value="InterPro"/>
</dbReference>
<evidence type="ECO:0000313" key="6">
    <source>
        <dbReference type="Proteomes" id="UP000177876"/>
    </source>
</evidence>
<sequence length="220" mass="24529">MLPRVILHNQASLDGRLDWLQADLGLFYGIVSLFEEDATLTGCDTIFAAYGEQECVEDIEDKEREANDKLPLLVVTDSKGRLSNWQRLRREEYWRDVVALCSNSTPPAFLDHLSDIHVDAIVTGNGQVDLRRALWELNSRYGVEVVRVDSGGALNGALLRAGLVDEVSLLISPTVVGGLSPRSLFRAPDLETVDGLLHLELQRMEQLDGGVVWLHYYAVK</sequence>